<name>A0A1G5RCZ3_9RHOB</name>
<sequence length="75" mass="8409">MDKITGYSSAVPGFSLSHHTYSVFRLFRVRNIFRAKHCHKGACVEKLHQAAGNRFDIPHQFRLVLGSDEIPLAGA</sequence>
<keyword evidence="2" id="KW-1185">Reference proteome</keyword>
<dbReference type="AlphaFoldDB" id="A0A1G5RCZ3"/>
<gene>
    <name evidence="1" type="ORF">SAMN04488118_11352</name>
</gene>
<evidence type="ECO:0000313" key="1">
    <source>
        <dbReference type="EMBL" id="SCZ71974.1"/>
    </source>
</evidence>
<dbReference type="STRING" id="1156985.SAMN04488118_11352"/>
<dbReference type="Proteomes" id="UP000198767">
    <property type="component" value="Unassembled WGS sequence"/>
</dbReference>
<reference evidence="1 2" key="1">
    <citation type="submission" date="2016-10" db="EMBL/GenBank/DDBJ databases">
        <authorList>
            <person name="de Groot N.N."/>
        </authorList>
    </citation>
    <scope>NUCLEOTIDE SEQUENCE [LARGE SCALE GENOMIC DNA]</scope>
    <source>
        <strain evidence="1 2">U95</strain>
    </source>
</reference>
<dbReference type="EMBL" id="FMWG01000013">
    <property type="protein sequence ID" value="SCZ71974.1"/>
    <property type="molecule type" value="Genomic_DNA"/>
</dbReference>
<accession>A0A1G5RCZ3</accession>
<organism evidence="1 2">
    <name type="scientific">Epibacterium ulvae</name>
    <dbReference type="NCBI Taxonomy" id="1156985"/>
    <lineage>
        <taxon>Bacteria</taxon>
        <taxon>Pseudomonadati</taxon>
        <taxon>Pseudomonadota</taxon>
        <taxon>Alphaproteobacteria</taxon>
        <taxon>Rhodobacterales</taxon>
        <taxon>Roseobacteraceae</taxon>
        <taxon>Epibacterium</taxon>
    </lineage>
</organism>
<proteinExistence type="predicted"/>
<evidence type="ECO:0000313" key="2">
    <source>
        <dbReference type="Proteomes" id="UP000198767"/>
    </source>
</evidence>
<protein>
    <submittedName>
        <fullName evidence="1">Uncharacterized protein</fullName>
    </submittedName>
</protein>